<evidence type="ECO:0000256" key="2">
    <source>
        <dbReference type="ARBA" id="ARBA00023015"/>
    </source>
</evidence>
<feature type="region of interest" description="Disordered" evidence="6">
    <location>
        <begin position="55"/>
        <end position="148"/>
    </location>
</feature>
<dbReference type="InterPro" id="IPR001138">
    <property type="entry name" value="Zn2Cys6_DnaBD"/>
</dbReference>
<dbReference type="SMART" id="SM00066">
    <property type="entry name" value="GAL4"/>
    <property type="match status" value="1"/>
</dbReference>
<proteinExistence type="predicted"/>
<dbReference type="Proteomes" id="UP000475325">
    <property type="component" value="Unassembled WGS sequence"/>
</dbReference>
<feature type="domain" description="Zn(2)-C6 fungal-type" evidence="7">
    <location>
        <begin position="17"/>
        <end position="46"/>
    </location>
</feature>
<keyword evidence="3" id="KW-0238">DNA-binding</keyword>
<dbReference type="SUPFAM" id="SSF57701">
    <property type="entry name" value="Zn2/Cys6 DNA-binding domain"/>
    <property type="match status" value="1"/>
</dbReference>
<dbReference type="Pfam" id="PF04082">
    <property type="entry name" value="Fungal_trans"/>
    <property type="match status" value="1"/>
</dbReference>
<evidence type="ECO:0000256" key="3">
    <source>
        <dbReference type="ARBA" id="ARBA00023125"/>
    </source>
</evidence>
<evidence type="ECO:0000259" key="7">
    <source>
        <dbReference type="PROSITE" id="PS50048"/>
    </source>
</evidence>
<sequence>MTKSRVPPEKRVRVAQACARCKRRKEKCDGQTPCRNCIKSGVLCMTTTQAQLSGAVGDIRTSEPPAKKQRTLSSSIDQDPFSELLPQRRDNISYSNFELPEDVKTSPGLPSPISPVSDGRSTYGSPQSSSSKSTPVRKTPQKTCPHARTTTEQMANCLRGILLEREGSQPIGIRACCKKSGSGNYVDRLEGRMPTYEEMTILLSIFRTHAFSIIDPALDSHFVNLVKTPSFMSHPVNRHCLSELILAISYQCVATSTKSIQRKLSSITPEAAYGRASAHFKTAQVSFDMAGAVENPDVSSVEVLLLMGFYKFLDGGEAAASSLIGMAISMAQTLGLNEPSYTSDVASPEINAGIWNSLYNFDRILSLTASRTCNLPHDAVPLSPTSPSSDISFILGKIIQATRSPSSTPELLQPLSNELKTFITALPATLRWSTILSTTLPQPDLIKSLHINALYFCAIFRLTKTSLLSTLSRSTNKSPIFADFSNFNLLTQGGLNYDNLTATHESRWSEAGIYSAQTSLRIFEKAKQNGITLHGSPLFETWLTLSFLVCILGIFAFPSASTANMINSPGGPNGSKSPASQDIESRLSQLAHMYQGLISTAKMSPRLCSLSTFINDLRGYLSRKTEDATCGKDSFEALFGSLGDMGPLGSIMSTSMLDGESNVIGDVESAIEGVLLASNNQRMDASSGSMDMDLGNEDPLGGVLLPGTPVSLTADTTAEGKDDLLAVDLTGTTVERKLGSDVDDLWQKIFEDLDPEDIEPEGMNKSMEPEGMGFCIDGAEDMTALERLIRKSEVFV</sequence>
<feature type="compositionally biased region" description="Low complexity" evidence="6">
    <location>
        <begin position="121"/>
        <end position="133"/>
    </location>
</feature>
<evidence type="ECO:0000256" key="4">
    <source>
        <dbReference type="ARBA" id="ARBA00023163"/>
    </source>
</evidence>
<evidence type="ECO:0000256" key="5">
    <source>
        <dbReference type="ARBA" id="ARBA00023242"/>
    </source>
</evidence>
<dbReference type="CDD" id="cd00067">
    <property type="entry name" value="GAL4"/>
    <property type="match status" value="1"/>
</dbReference>
<dbReference type="InterPro" id="IPR036864">
    <property type="entry name" value="Zn2-C6_fun-type_DNA-bd_sf"/>
</dbReference>
<evidence type="ECO:0000256" key="1">
    <source>
        <dbReference type="ARBA" id="ARBA00022723"/>
    </source>
</evidence>
<name>A0A7C8JDG0_ORBOL</name>
<keyword evidence="5" id="KW-0539">Nucleus</keyword>
<evidence type="ECO:0000313" key="8">
    <source>
        <dbReference type="EMBL" id="KAF3112818.1"/>
    </source>
</evidence>
<keyword evidence="1" id="KW-0479">Metal-binding</keyword>
<dbReference type="EMBL" id="WIQW01000002">
    <property type="protein sequence ID" value="KAF3112818.1"/>
    <property type="molecule type" value="Genomic_DNA"/>
</dbReference>
<accession>A0A7C8JDG0</accession>
<gene>
    <name evidence="8" type="ORF">TWF102_004213</name>
</gene>
<dbReference type="AlphaFoldDB" id="A0A7C8JDG0"/>
<dbReference type="GO" id="GO:0003677">
    <property type="term" value="F:DNA binding"/>
    <property type="evidence" value="ECO:0007669"/>
    <property type="project" value="UniProtKB-KW"/>
</dbReference>
<dbReference type="PANTHER" id="PTHR47424:SF3">
    <property type="entry name" value="REGULATORY PROTEIN GAL4"/>
    <property type="match status" value="1"/>
</dbReference>
<dbReference type="SMART" id="SM00906">
    <property type="entry name" value="Fungal_trans"/>
    <property type="match status" value="1"/>
</dbReference>
<dbReference type="CDD" id="cd12148">
    <property type="entry name" value="fungal_TF_MHR"/>
    <property type="match status" value="1"/>
</dbReference>
<dbReference type="PROSITE" id="PS50048">
    <property type="entry name" value="ZN2_CY6_FUNGAL_2"/>
    <property type="match status" value="1"/>
</dbReference>
<comment type="caution">
    <text evidence="8">The sequence shown here is derived from an EMBL/GenBank/DDBJ whole genome shotgun (WGS) entry which is preliminary data.</text>
</comment>
<keyword evidence="4" id="KW-0804">Transcription</keyword>
<protein>
    <recommendedName>
        <fullName evidence="7">Zn(2)-C6 fungal-type domain-containing protein</fullName>
    </recommendedName>
</protein>
<dbReference type="PANTHER" id="PTHR47424">
    <property type="entry name" value="REGULATORY PROTEIN GAL4"/>
    <property type="match status" value="1"/>
</dbReference>
<dbReference type="Pfam" id="PF00172">
    <property type="entry name" value="Zn_clus"/>
    <property type="match status" value="1"/>
</dbReference>
<dbReference type="GO" id="GO:0000981">
    <property type="term" value="F:DNA-binding transcription factor activity, RNA polymerase II-specific"/>
    <property type="evidence" value="ECO:0007669"/>
    <property type="project" value="InterPro"/>
</dbReference>
<dbReference type="GO" id="GO:0008270">
    <property type="term" value="F:zinc ion binding"/>
    <property type="evidence" value="ECO:0007669"/>
    <property type="project" value="InterPro"/>
</dbReference>
<dbReference type="InterPro" id="IPR007219">
    <property type="entry name" value="XnlR_reg_dom"/>
</dbReference>
<dbReference type="InterPro" id="IPR051127">
    <property type="entry name" value="Fungal_SecMet_Regulators"/>
</dbReference>
<evidence type="ECO:0000313" key="9">
    <source>
        <dbReference type="Proteomes" id="UP000475325"/>
    </source>
</evidence>
<organism evidence="8 9">
    <name type="scientific">Orbilia oligospora</name>
    <name type="common">Nematode-trapping fungus</name>
    <name type="synonym">Arthrobotrys oligospora</name>
    <dbReference type="NCBI Taxonomy" id="2813651"/>
    <lineage>
        <taxon>Eukaryota</taxon>
        <taxon>Fungi</taxon>
        <taxon>Dikarya</taxon>
        <taxon>Ascomycota</taxon>
        <taxon>Pezizomycotina</taxon>
        <taxon>Orbiliomycetes</taxon>
        <taxon>Orbiliales</taxon>
        <taxon>Orbiliaceae</taxon>
        <taxon>Orbilia</taxon>
    </lineage>
</organism>
<evidence type="ECO:0000256" key="6">
    <source>
        <dbReference type="SAM" id="MobiDB-lite"/>
    </source>
</evidence>
<reference evidence="8 9" key="1">
    <citation type="submission" date="2019-06" db="EMBL/GenBank/DDBJ databases">
        <authorList>
            <person name="Palmer J.M."/>
        </authorList>
    </citation>
    <scope>NUCLEOTIDE SEQUENCE [LARGE SCALE GENOMIC DNA]</scope>
    <source>
        <strain evidence="8 9">TWF102</strain>
    </source>
</reference>
<dbReference type="Gene3D" id="4.10.240.10">
    <property type="entry name" value="Zn(2)-C6 fungal-type DNA-binding domain"/>
    <property type="match status" value="1"/>
</dbReference>
<dbReference type="PROSITE" id="PS00463">
    <property type="entry name" value="ZN2_CY6_FUNGAL_1"/>
    <property type="match status" value="1"/>
</dbReference>
<dbReference type="GO" id="GO:0006351">
    <property type="term" value="P:DNA-templated transcription"/>
    <property type="evidence" value="ECO:0007669"/>
    <property type="project" value="InterPro"/>
</dbReference>
<keyword evidence="2" id="KW-0805">Transcription regulation</keyword>